<dbReference type="PANTHER" id="PTHR28088:SF5">
    <property type="entry name" value="TRANSCRIPTIONAL ACTIVATOR HAA1-RELATED"/>
    <property type="match status" value="1"/>
</dbReference>
<keyword evidence="3" id="KW-0862">Zinc</keyword>
<name>A5E7D4_LODEL</name>
<dbReference type="PROSITE" id="PS50073">
    <property type="entry name" value="COPPER_FIST_2"/>
    <property type="match status" value="1"/>
</dbReference>
<dbReference type="GO" id="GO:0000978">
    <property type="term" value="F:RNA polymerase II cis-regulatory region sequence-specific DNA binding"/>
    <property type="evidence" value="ECO:0007669"/>
    <property type="project" value="TreeGrafter"/>
</dbReference>
<dbReference type="InterPro" id="IPR001083">
    <property type="entry name" value="Cu_fist_DNA-bd_dom"/>
</dbReference>
<evidence type="ECO:0000256" key="3">
    <source>
        <dbReference type="ARBA" id="ARBA00022833"/>
    </source>
</evidence>
<keyword evidence="5" id="KW-0805">Transcription regulation</keyword>
<dbReference type="OrthoDB" id="5600085at2759"/>
<dbReference type="PANTHER" id="PTHR28088">
    <property type="entry name" value="TRANSCRIPTIONAL ACTIVATOR HAA1-RELATED"/>
    <property type="match status" value="1"/>
</dbReference>
<dbReference type="Proteomes" id="UP000001996">
    <property type="component" value="Unassembled WGS sequence"/>
</dbReference>
<accession>A5E7D4</accession>
<gene>
    <name evidence="10" type="ORF">LELG_05523</name>
</gene>
<dbReference type="GeneID" id="5230377"/>
<proteinExistence type="predicted"/>
<sequence length="607" mass="65922">MILINDVKYSCLECIRGHRSSSCKHHTRPLLQVRSKGRPGCYANGNPNHRVAVFAQEILATPDDSSESSSPKSGSLSPATTGNSTTTSSGSTVASTANSEKLLPIIILKASSKQVIDLTSGQIVGPYDESQLKQYIAEKAPPQQPVINDDSFIVTTSGQLPKINKKNGGGGCACNKKKTVNKSKILESYIKKRLEKDQQQIKHETSCCSGKNRNVNGSRNENICSSSSNSSSNNSSSNSKTTRQTTTNNNNSNSNTIDTHNNSYINQFSSIKTRPPSLRPVDQLDSVPGILEPIFEMIPLRGCSVPGTCCCDSNCSCQGCVVHVNKKGISPVPAFDTISDLDVSQFNSNINDNDSENNKDNDNVVVDANYNGSGENLVFNIVPNMHTSVQLAPPKPMNSFVAPVLHLQPTQSINFAPSEESGAVFTALAQPQLGFHEGTQPSSFLSSSSSDSPGNCCTCPPNQCECLNCETHGILNGYKLDEYFLDPEKLMNALASDFYFDDLTQPFFVQQPHQQQQQQLLPQQQLSRQISEQQHNSTTSSLYNGAENANYNPNVVDPLDRTSLTSQTNRSLYNDYNTNNDITVATTSVDAGNQLQNKACCSKKNFA</sequence>
<evidence type="ECO:0000256" key="7">
    <source>
        <dbReference type="ARBA" id="ARBA00023242"/>
    </source>
</evidence>
<dbReference type="eggNOG" id="ENOG502QQ0T">
    <property type="taxonomic scope" value="Eukaryota"/>
</dbReference>
<dbReference type="InParanoid" id="A5E7D4"/>
<dbReference type="OMA" id="SRNENIC"/>
<organism evidence="10 11">
    <name type="scientific">Lodderomyces elongisporus (strain ATCC 11503 / CBS 2605 / JCM 1781 / NBRC 1676 / NRRL YB-4239)</name>
    <name type="common">Yeast</name>
    <name type="synonym">Saccharomyces elongisporus</name>
    <dbReference type="NCBI Taxonomy" id="379508"/>
    <lineage>
        <taxon>Eukaryota</taxon>
        <taxon>Fungi</taxon>
        <taxon>Dikarya</taxon>
        <taxon>Ascomycota</taxon>
        <taxon>Saccharomycotina</taxon>
        <taxon>Pichiomycetes</taxon>
        <taxon>Debaryomycetaceae</taxon>
        <taxon>Candida/Lodderomyces clade</taxon>
        <taxon>Lodderomyces</taxon>
    </lineage>
</organism>
<keyword evidence="11" id="KW-1185">Reference proteome</keyword>
<dbReference type="PRINTS" id="PR00617">
    <property type="entry name" value="COPPERFIST"/>
</dbReference>
<dbReference type="FunFam" id="3.90.430.10:FF:000001">
    <property type="entry name" value="Copper fist DNA-binding protein"/>
    <property type="match status" value="1"/>
</dbReference>
<feature type="compositionally biased region" description="Low complexity" evidence="8">
    <location>
        <begin position="67"/>
        <end position="94"/>
    </location>
</feature>
<evidence type="ECO:0000256" key="4">
    <source>
        <dbReference type="ARBA" id="ARBA00023008"/>
    </source>
</evidence>
<dbReference type="SMART" id="SM01090">
    <property type="entry name" value="Copper-fist"/>
    <property type="match status" value="1"/>
</dbReference>
<dbReference type="Gene3D" id="3.90.430.10">
    <property type="entry name" value="Copper fist DNA-binding domain"/>
    <property type="match status" value="1"/>
</dbReference>
<evidence type="ECO:0000256" key="6">
    <source>
        <dbReference type="ARBA" id="ARBA00023163"/>
    </source>
</evidence>
<dbReference type="GO" id="GO:0006878">
    <property type="term" value="P:intracellular copper ion homeostasis"/>
    <property type="evidence" value="ECO:0007669"/>
    <property type="project" value="TreeGrafter"/>
</dbReference>
<dbReference type="EMBL" id="CH981533">
    <property type="protein sequence ID" value="EDK47342.1"/>
    <property type="molecule type" value="Genomic_DNA"/>
</dbReference>
<protein>
    <recommendedName>
        <fullName evidence="9">Copper-fist domain-containing protein</fullName>
    </recommendedName>
</protein>
<evidence type="ECO:0000256" key="5">
    <source>
        <dbReference type="ARBA" id="ARBA00023015"/>
    </source>
</evidence>
<dbReference type="GO" id="GO:0006879">
    <property type="term" value="P:intracellular iron ion homeostasis"/>
    <property type="evidence" value="ECO:0007669"/>
    <property type="project" value="TreeGrafter"/>
</dbReference>
<dbReference type="FunCoup" id="A5E7D4">
    <property type="interactions" value="442"/>
</dbReference>
<evidence type="ECO:0000313" key="11">
    <source>
        <dbReference type="Proteomes" id="UP000001996"/>
    </source>
</evidence>
<dbReference type="GO" id="GO:0005507">
    <property type="term" value="F:copper ion binding"/>
    <property type="evidence" value="ECO:0007669"/>
    <property type="project" value="InterPro"/>
</dbReference>
<evidence type="ECO:0000256" key="1">
    <source>
        <dbReference type="ARBA" id="ARBA00004123"/>
    </source>
</evidence>
<dbReference type="Pfam" id="PF00649">
    <property type="entry name" value="Copper-fist"/>
    <property type="match status" value="1"/>
</dbReference>
<dbReference type="AlphaFoldDB" id="A5E7D4"/>
<evidence type="ECO:0000256" key="8">
    <source>
        <dbReference type="SAM" id="MobiDB-lite"/>
    </source>
</evidence>
<evidence type="ECO:0000256" key="2">
    <source>
        <dbReference type="ARBA" id="ARBA00022723"/>
    </source>
</evidence>
<feature type="compositionally biased region" description="Low complexity" evidence="8">
    <location>
        <begin position="220"/>
        <end position="261"/>
    </location>
</feature>
<dbReference type="GO" id="GO:0045944">
    <property type="term" value="P:positive regulation of transcription by RNA polymerase II"/>
    <property type="evidence" value="ECO:0007669"/>
    <property type="project" value="TreeGrafter"/>
</dbReference>
<dbReference type="KEGG" id="lel:PVL30_005062"/>
<keyword evidence="4" id="KW-0186">Copper</keyword>
<evidence type="ECO:0000259" key="9">
    <source>
        <dbReference type="PROSITE" id="PS50073"/>
    </source>
</evidence>
<dbReference type="InterPro" id="IPR051763">
    <property type="entry name" value="Copper_Homeo_Regul"/>
</dbReference>
<comment type="subcellular location">
    <subcellularLocation>
        <location evidence="1">Nucleus</location>
    </subcellularLocation>
</comment>
<dbReference type="HOGENOM" id="CLU_031396_1_0_1"/>
<dbReference type="SMART" id="SM00412">
    <property type="entry name" value="Cu_FIST"/>
    <property type="match status" value="1"/>
</dbReference>
<feature type="region of interest" description="Disordered" evidence="8">
    <location>
        <begin position="529"/>
        <end position="559"/>
    </location>
</feature>
<feature type="region of interest" description="Disordered" evidence="8">
    <location>
        <begin position="219"/>
        <end position="261"/>
    </location>
</feature>
<keyword evidence="2" id="KW-0479">Metal-binding</keyword>
<keyword evidence="7" id="KW-0539">Nucleus</keyword>
<feature type="region of interest" description="Disordered" evidence="8">
    <location>
        <begin position="62"/>
        <end position="94"/>
    </location>
</feature>
<dbReference type="GO" id="GO:0000981">
    <property type="term" value="F:DNA-binding transcription factor activity, RNA polymerase II-specific"/>
    <property type="evidence" value="ECO:0007669"/>
    <property type="project" value="TreeGrafter"/>
</dbReference>
<dbReference type="VEuPathDB" id="FungiDB:LELG_05523"/>
<feature type="compositionally biased region" description="Polar residues" evidence="8">
    <location>
        <begin position="535"/>
        <end position="553"/>
    </location>
</feature>
<feature type="domain" description="Copper-fist" evidence="9">
    <location>
        <begin position="1"/>
        <end position="40"/>
    </location>
</feature>
<keyword evidence="6" id="KW-0804">Transcription</keyword>
<evidence type="ECO:0000313" key="10">
    <source>
        <dbReference type="EMBL" id="EDK47342.1"/>
    </source>
</evidence>
<reference evidence="10 11" key="1">
    <citation type="journal article" date="2009" name="Nature">
        <title>Evolution of pathogenicity and sexual reproduction in eight Candida genomes.</title>
        <authorList>
            <person name="Butler G."/>
            <person name="Rasmussen M.D."/>
            <person name="Lin M.F."/>
            <person name="Santos M.A."/>
            <person name="Sakthikumar S."/>
            <person name="Munro C.A."/>
            <person name="Rheinbay E."/>
            <person name="Grabherr M."/>
            <person name="Forche A."/>
            <person name="Reedy J.L."/>
            <person name="Agrafioti I."/>
            <person name="Arnaud M.B."/>
            <person name="Bates S."/>
            <person name="Brown A.J."/>
            <person name="Brunke S."/>
            <person name="Costanzo M.C."/>
            <person name="Fitzpatrick D.A."/>
            <person name="de Groot P.W."/>
            <person name="Harris D."/>
            <person name="Hoyer L.L."/>
            <person name="Hube B."/>
            <person name="Klis F.M."/>
            <person name="Kodira C."/>
            <person name="Lennard N."/>
            <person name="Logue M.E."/>
            <person name="Martin R."/>
            <person name="Neiman A.M."/>
            <person name="Nikolaou E."/>
            <person name="Quail M.A."/>
            <person name="Quinn J."/>
            <person name="Santos M.C."/>
            <person name="Schmitzberger F.F."/>
            <person name="Sherlock G."/>
            <person name="Shah P."/>
            <person name="Silverstein K.A."/>
            <person name="Skrzypek M.S."/>
            <person name="Soll D."/>
            <person name="Staggs R."/>
            <person name="Stansfield I."/>
            <person name="Stumpf M.P."/>
            <person name="Sudbery P.E."/>
            <person name="Srikantha T."/>
            <person name="Zeng Q."/>
            <person name="Berman J."/>
            <person name="Berriman M."/>
            <person name="Heitman J."/>
            <person name="Gow N.A."/>
            <person name="Lorenz M.C."/>
            <person name="Birren B.W."/>
            <person name="Kellis M."/>
            <person name="Cuomo C.A."/>
        </authorList>
    </citation>
    <scope>NUCLEOTIDE SEQUENCE [LARGE SCALE GENOMIC DNA]</scope>
    <source>
        <strain evidence="11">ATCC 11503 / BCRC 21390 / CBS 2605 / JCM 1781 / NBRC 1676 / NRRL YB-4239</strain>
    </source>
</reference>
<dbReference type="GO" id="GO:0005634">
    <property type="term" value="C:nucleus"/>
    <property type="evidence" value="ECO:0007669"/>
    <property type="project" value="UniProtKB-SubCell"/>
</dbReference>
<dbReference type="InterPro" id="IPR036395">
    <property type="entry name" value="Cu_fist_DNA-bd_dom_sf"/>
</dbReference>
<dbReference type="SUPFAM" id="SSF57879">
    <property type="entry name" value="Zinc domain conserved in yeast copper-regulated transcription factors"/>
    <property type="match status" value="1"/>
</dbReference>